<dbReference type="EMBL" id="MWQN01000001">
    <property type="protein sequence ID" value="OPC83771.1"/>
    <property type="molecule type" value="Genomic_DNA"/>
</dbReference>
<organism evidence="1 2">
    <name type="scientific">Embleya scabrispora</name>
    <dbReference type="NCBI Taxonomy" id="159449"/>
    <lineage>
        <taxon>Bacteria</taxon>
        <taxon>Bacillati</taxon>
        <taxon>Actinomycetota</taxon>
        <taxon>Actinomycetes</taxon>
        <taxon>Kitasatosporales</taxon>
        <taxon>Streptomycetaceae</taxon>
        <taxon>Embleya</taxon>
    </lineage>
</organism>
<dbReference type="OrthoDB" id="4114039at2"/>
<accession>A0A1T3P483</accession>
<dbReference type="Proteomes" id="UP000190037">
    <property type="component" value="Unassembled WGS sequence"/>
</dbReference>
<comment type="caution">
    <text evidence="1">The sequence shown here is derived from an EMBL/GenBank/DDBJ whole genome shotgun (WGS) entry which is preliminary data.</text>
</comment>
<reference evidence="1 2" key="1">
    <citation type="submission" date="2017-03" db="EMBL/GenBank/DDBJ databases">
        <title>Draft genome sequence of Streptomyces scabrisporus NF3, endophyte isolated from Amphipterygium adstringens.</title>
        <authorList>
            <person name="Vazquez M."/>
            <person name="Ceapa C.D."/>
            <person name="Rodriguez Luna D."/>
            <person name="Sanchez Esquivel S."/>
        </authorList>
    </citation>
    <scope>NUCLEOTIDE SEQUENCE [LARGE SCALE GENOMIC DNA]</scope>
    <source>
        <strain evidence="1 2">NF3</strain>
    </source>
</reference>
<dbReference type="RefSeq" id="WP_078978067.1">
    <property type="nucleotide sequence ID" value="NZ_MWQN01000001.1"/>
</dbReference>
<keyword evidence="2" id="KW-1185">Reference proteome</keyword>
<proteinExistence type="predicted"/>
<dbReference type="AlphaFoldDB" id="A0A1T3P483"/>
<protein>
    <submittedName>
        <fullName evidence="1">Uncharacterized protein</fullName>
    </submittedName>
</protein>
<evidence type="ECO:0000313" key="2">
    <source>
        <dbReference type="Proteomes" id="UP000190037"/>
    </source>
</evidence>
<name>A0A1T3P483_9ACTN</name>
<sequence length="117" mass="11917">MTAENAALAAVLEDTDGDIDPADLLAAIVAGGVVVAIDDTESVVFIHGQDGKPWLPAFVDAATCARDVPHARPHVCDAARLVDIAGRTGVRTMTVASATQCATVPLALVAKASVARD</sequence>
<evidence type="ECO:0000313" key="1">
    <source>
        <dbReference type="EMBL" id="OPC83771.1"/>
    </source>
</evidence>
<gene>
    <name evidence="1" type="ORF">B4N89_25055</name>
</gene>